<dbReference type="Gene3D" id="2.30.110.10">
    <property type="entry name" value="Electron Transport, Fmn-binding Protein, Chain A"/>
    <property type="match status" value="1"/>
</dbReference>
<proteinExistence type="predicted"/>
<gene>
    <name evidence="1" type="ORF">CP985_11560</name>
</gene>
<dbReference type="SUPFAM" id="SSF50475">
    <property type="entry name" value="FMN-binding split barrel"/>
    <property type="match status" value="1"/>
</dbReference>
<dbReference type="Pfam" id="PF12900">
    <property type="entry name" value="Pyridox_ox_2"/>
    <property type="match status" value="1"/>
</dbReference>
<evidence type="ECO:0000313" key="1">
    <source>
        <dbReference type="EMBL" id="RXK14872.1"/>
    </source>
</evidence>
<reference evidence="1 2" key="1">
    <citation type="submission" date="2017-09" db="EMBL/GenBank/DDBJ databases">
        <title>Genomics of the genus Arcobacter.</title>
        <authorList>
            <person name="Perez-Cataluna A."/>
            <person name="Figueras M.J."/>
            <person name="Salas-Masso N."/>
        </authorList>
    </citation>
    <scope>NUCLEOTIDE SEQUENCE [LARGE SCALE GENOMIC DNA]</scope>
    <source>
        <strain evidence="1 2">CECT 7386</strain>
    </source>
</reference>
<evidence type="ECO:0000313" key="2">
    <source>
        <dbReference type="Proteomes" id="UP000290092"/>
    </source>
</evidence>
<dbReference type="AlphaFoldDB" id="A0AAX2ACX8"/>
<dbReference type="InterPro" id="IPR012349">
    <property type="entry name" value="Split_barrel_FMN-bd"/>
</dbReference>
<organism evidence="1 2">
    <name type="scientific">Malaciobacter mytili LMG 24559</name>
    <dbReference type="NCBI Taxonomy" id="1032238"/>
    <lineage>
        <taxon>Bacteria</taxon>
        <taxon>Pseudomonadati</taxon>
        <taxon>Campylobacterota</taxon>
        <taxon>Epsilonproteobacteria</taxon>
        <taxon>Campylobacterales</taxon>
        <taxon>Arcobacteraceae</taxon>
        <taxon>Malaciobacter</taxon>
    </lineage>
</organism>
<dbReference type="PANTHER" id="PTHR34071">
    <property type="entry name" value="5-NITROIMIDAZOLE ANTIBIOTICS RESISTANCE PROTEIN, NIMA-FAMILY-RELATED PROTEIN-RELATED"/>
    <property type="match status" value="1"/>
</dbReference>
<sequence>MRRKEFNIEDKQIILKILSSCEYGVLSLISENKPYSVALNFVYFQDKLYFHGAKEGRKVEAIRDNNKASFLVVKPYSLIPSYFSNTIAACPATQFFSSVFFEGEIKQIENKNKKAEVLNALMEKLQSEGGYEPIAYEKAMYKKMIEKTAVFEFTVLNLSCKVKVGQNLNNMQKNNMLEKLSNRNTQIDKQTIKVIKEFNKD</sequence>
<keyword evidence="2" id="KW-1185">Reference proteome</keyword>
<dbReference type="KEGG" id="amyt:AMYT_1331"/>
<dbReference type="RefSeq" id="WP_114841771.1">
    <property type="nucleotide sequence ID" value="NZ_CP031219.1"/>
</dbReference>
<dbReference type="PANTHER" id="PTHR34071:SF2">
    <property type="entry name" value="FLAVIN-NUCLEOTIDE-BINDING PROTEIN"/>
    <property type="match status" value="1"/>
</dbReference>
<dbReference type="Proteomes" id="UP000290092">
    <property type="component" value="Unassembled WGS sequence"/>
</dbReference>
<comment type="caution">
    <text evidence="1">The sequence shown here is derived from an EMBL/GenBank/DDBJ whole genome shotgun (WGS) entry which is preliminary data.</text>
</comment>
<protein>
    <submittedName>
        <fullName evidence="1">Antibiotic resistance protein</fullName>
    </submittedName>
</protein>
<dbReference type="InterPro" id="IPR024747">
    <property type="entry name" value="Pyridox_Oxase-rel"/>
</dbReference>
<accession>A0AAX2ACX8</accession>
<dbReference type="EMBL" id="NXID01000049">
    <property type="protein sequence ID" value="RXK14872.1"/>
    <property type="molecule type" value="Genomic_DNA"/>
</dbReference>
<name>A0AAX2ACX8_9BACT</name>